<dbReference type="EMBL" id="LPXO01000017">
    <property type="protein sequence ID" value="KUF09088.1"/>
    <property type="molecule type" value="Genomic_DNA"/>
</dbReference>
<dbReference type="Proteomes" id="UP000054396">
    <property type="component" value="Unassembled WGS sequence"/>
</dbReference>
<evidence type="ECO:0000313" key="2">
    <source>
        <dbReference type="Proteomes" id="UP000054396"/>
    </source>
</evidence>
<sequence>MKKTLAALLVLTALAGCDEQFLETIPGTEEYERRQAQIASWEGAVASVGCKLVSEAQYLPVELQSGLTREQVTGILSEKVAANEAVARPEGGYDYVAGPCTPAPQPVPAETTTG</sequence>
<accession>A0A0W7WEM7</accession>
<proteinExistence type="predicted"/>
<protein>
    <recommendedName>
        <fullName evidence="3">NADH dehydrogenase</fullName>
    </recommendedName>
</protein>
<dbReference type="RefSeq" id="WP_058863885.1">
    <property type="nucleotide sequence ID" value="NZ_LPXO01000017.1"/>
</dbReference>
<name>A0A0W7WEM7_9RHOB</name>
<keyword evidence="2" id="KW-1185">Reference proteome</keyword>
<dbReference type="PROSITE" id="PS51257">
    <property type="entry name" value="PROKAR_LIPOPROTEIN"/>
    <property type="match status" value="1"/>
</dbReference>
<dbReference type="AlphaFoldDB" id="A0A0W7WEM7"/>
<dbReference type="STRING" id="1685382.AVJ23_19375"/>
<evidence type="ECO:0000313" key="1">
    <source>
        <dbReference type="EMBL" id="KUF09088.1"/>
    </source>
</evidence>
<dbReference type="OrthoDB" id="7867343at2"/>
<evidence type="ECO:0008006" key="3">
    <source>
        <dbReference type="Google" id="ProtNLM"/>
    </source>
</evidence>
<organism evidence="1 2">
    <name type="scientific">Pseudoponticoccus marisrubri</name>
    <dbReference type="NCBI Taxonomy" id="1685382"/>
    <lineage>
        <taxon>Bacteria</taxon>
        <taxon>Pseudomonadati</taxon>
        <taxon>Pseudomonadota</taxon>
        <taxon>Alphaproteobacteria</taxon>
        <taxon>Rhodobacterales</taxon>
        <taxon>Roseobacteraceae</taxon>
        <taxon>Pseudoponticoccus</taxon>
    </lineage>
</organism>
<comment type="caution">
    <text evidence="1">The sequence shown here is derived from an EMBL/GenBank/DDBJ whole genome shotgun (WGS) entry which is preliminary data.</text>
</comment>
<reference evidence="1 2" key="1">
    <citation type="submission" date="2015-12" db="EMBL/GenBank/DDBJ databases">
        <authorList>
            <person name="Shamseldin A."/>
            <person name="Moawad H."/>
            <person name="Abd El-Rahim W.M."/>
            <person name="Sadowsky M.J."/>
        </authorList>
    </citation>
    <scope>NUCLEOTIDE SEQUENCE [LARGE SCALE GENOMIC DNA]</scope>
    <source>
        <strain evidence="1 2">SJ5A-1</strain>
    </source>
</reference>
<gene>
    <name evidence="1" type="ORF">AVJ23_19375</name>
</gene>